<gene>
    <name evidence="1" type="ORF">IC627_09670</name>
</gene>
<evidence type="ECO:0000313" key="2">
    <source>
        <dbReference type="Proteomes" id="UP000516656"/>
    </source>
</evidence>
<organism evidence="1 2">
    <name type="scientific">Photobacterium damsela subsp. piscicida</name>
    <name type="common">Pasteurella piscicida</name>
    <dbReference type="NCBI Taxonomy" id="38294"/>
    <lineage>
        <taxon>Bacteria</taxon>
        <taxon>Pseudomonadati</taxon>
        <taxon>Pseudomonadota</taxon>
        <taxon>Gammaproteobacteria</taxon>
        <taxon>Vibrionales</taxon>
        <taxon>Vibrionaceae</taxon>
        <taxon>Photobacterium</taxon>
    </lineage>
</organism>
<evidence type="ECO:0000313" key="1">
    <source>
        <dbReference type="EMBL" id="QOD55612.1"/>
    </source>
</evidence>
<protein>
    <submittedName>
        <fullName evidence="1">Uncharacterized protein</fullName>
    </submittedName>
</protein>
<dbReference type="AlphaFoldDB" id="A0A7L8A0Q7"/>
<name>A0A7L8A0Q7_PHODP</name>
<dbReference type="EMBL" id="CP061854">
    <property type="protein sequence ID" value="QOD55612.1"/>
    <property type="molecule type" value="Genomic_DNA"/>
</dbReference>
<accession>A0A7L8A0Q7</accession>
<reference evidence="1 2" key="1">
    <citation type="submission" date="2020-09" db="EMBL/GenBank/DDBJ databases">
        <title>Complete, closed and curated genome sequences of Photobacterium damselae subsp. piscicida isolates from Australia indicate localised evolution and additional plasmid-borne pathogenicity mechanisms.</title>
        <authorList>
            <person name="Baseggio L."/>
            <person name="Silayeva O."/>
            <person name="Buller N."/>
            <person name="Landos M."/>
            <person name="Engelstaedter J."/>
            <person name="Barnes A.C."/>
        </authorList>
    </citation>
    <scope>NUCLEOTIDE SEQUENCE [LARGE SCALE GENOMIC DNA]</scope>
    <source>
        <strain evidence="1 2">AS-16-0540-1</strain>
    </source>
</reference>
<sequence>MLESKTREVVTYSKANEKFEHQFYVRQHIDSIMCLIELKNMSLSELSLMCDMSYIKDLENVDYEKRGLIFDLKNIRKLLGESYHAEPVNDFE</sequence>
<dbReference type="Proteomes" id="UP000516656">
    <property type="component" value="Chromosome 1"/>
</dbReference>
<proteinExistence type="predicted"/>